<dbReference type="InterPro" id="IPR000477">
    <property type="entry name" value="RT_dom"/>
</dbReference>
<reference evidence="2" key="2">
    <citation type="journal article" date="2024" name="Plant">
        <title>Genomic evolution and insights into agronomic trait innovations of Sesamum species.</title>
        <authorList>
            <person name="Miao H."/>
            <person name="Wang L."/>
            <person name="Qu L."/>
            <person name="Liu H."/>
            <person name="Sun Y."/>
            <person name="Le M."/>
            <person name="Wang Q."/>
            <person name="Wei S."/>
            <person name="Zheng Y."/>
            <person name="Lin W."/>
            <person name="Duan Y."/>
            <person name="Cao H."/>
            <person name="Xiong S."/>
            <person name="Wang X."/>
            <person name="Wei L."/>
            <person name="Li C."/>
            <person name="Ma Q."/>
            <person name="Ju M."/>
            <person name="Zhao R."/>
            <person name="Li G."/>
            <person name="Mu C."/>
            <person name="Tian Q."/>
            <person name="Mei H."/>
            <person name="Zhang T."/>
            <person name="Gao T."/>
            <person name="Zhang H."/>
        </authorList>
    </citation>
    <scope>NUCLEOTIDE SEQUENCE</scope>
    <source>
        <strain evidence="2">KEN1</strain>
    </source>
</reference>
<evidence type="ECO:0000259" key="1">
    <source>
        <dbReference type="PROSITE" id="PS50878"/>
    </source>
</evidence>
<gene>
    <name evidence="2" type="ORF">Slati_1437100</name>
</gene>
<dbReference type="Gene3D" id="3.10.10.10">
    <property type="entry name" value="HIV Type 1 Reverse Transcriptase, subunit A, domain 1"/>
    <property type="match status" value="1"/>
</dbReference>
<dbReference type="AlphaFoldDB" id="A0AAW2X434"/>
<dbReference type="EMBL" id="JACGWN010000005">
    <property type="protein sequence ID" value="KAL0448807.1"/>
    <property type="molecule type" value="Genomic_DNA"/>
</dbReference>
<dbReference type="PANTHER" id="PTHR37984:SF5">
    <property type="entry name" value="PROTEIN NYNRIN-LIKE"/>
    <property type="match status" value="1"/>
</dbReference>
<dbReference type="InterPro" id="IPR043128">
    <property type="entry name" value="Rev_trsase/Diguanyl_cyclase"/>
</dbReference>
<dbReference type="Pfam" id="PF00078">
    <property type="entry name" value="RVT_1"/>
    <property type="match status" value="1"/>
</dbReference>
<comment type="caution">
    <text evidence="2">The sequence shown here is derived from an EMBL/GenBank/DDBJ whole genome shotgun (WGS) entry which is preliminary data.</text>
</comment>
<accession>A0AAW2X434</accession>
<sequence>MMDASQGYHQIMLALEDHKRVSFITLDGTFCYVAMPFGLKNAGATYQRMVDKIFRPQLGRKMEVYVDNMLVKSKKTHHHVEDLDETFAVLRKYRLKLNPEKCAFGVSGGHFLGFMVTQRGIEAKPDKIKAIMDMGPPTNINEVQRLTGRIAALSRFISKFAEQGLPFFKTLRKVKNFEWTKECQQAFEDLKTYLMKLPLLVKPVPGDTLYLYISSTPPSY</sequence>
<proteinExistence type="predicted"/>
<protein>
    <recommendedName>
        <fullName evidence="1">Reverse transcriptase domain-containing protein</fullName>
    </recommendedName>
</protein>
<organism evidence="2">
    <name type="scientific">Sesamum latifolium</name>
    <dbReference type="NCBI Taxonomy" id="2727402"/>
    <lineage>
        <taxon>Eukaryota</taxon>
        <taxon>Viridiplantae</taxon>
        <taxon>Streptophyta</taxon>
        <taxon>Embryophyta</taxon>
        <taxon>Tracheophyta</taxon>
        <taxon>Spermatophyta</taxon>
        <taxon>Magnoliopsida</taxon>
        <taxon>eudicotyledons</taxon>
        <taxon>Gunneridae</taxon>
        <taxon>Pentapetalae</taxon>
        <taxon>asterids</taxon>
        <taxon>lamiids</taxon>
        <taxon>Lamiales</taxon>
        <taxon>Pedaliaceae</taxon>
        <taxon>Sesamum</taxon>
    </lineage>
</organism>
<reference evidence="2" key="1">
    <citation type="submission" date="2020-06" db="EMBL/GenBank/DDBJ databases">
        <authorList>
            <person name="Li T."/>
            <person name="Hu X."/>
            <person name="Zhang T."/>
            <person name="Song X."/>
            <person name="Zhang H."/>
            <person name="Dai N."/>
            <person name="Sheng W."/>
            <person name="Hou X."/>
            <person name="Wei L."/>
        </authorList>
    </citation>
    <scope>NUCLEOTIDE SEQUENCE</scope>
    <source>
        <strain evidence="2">KEN1</strain>
        <tissue evidence="2">Leaf</tissue>
    </source>
</reference>
<dbReference type="InterPro" id="IPR050951">
    <property type="entry name" value="Retrovirus_Pol_polyprotein"/>
</dbReference>
<evidence type="ECO:0000313" key="2">
    <source>
        <dbReference type="EMBL" id="KAL0448807.1"/>
    </source>
</evidence>
<dbReference type="PROSITE" id="PS50878">
    <property type="entry name" value="RT_POL"/>
    <property type="match status" value="1"/>
</dbReference>
<name>A0AAW2X434_9LAMI</name>
<feature type="domain" description="Reverse transcriptase" evidence="1">
    <location>
        <begin position="1"/>
        <end position="116"/>
    </location>
</feature>
<dbReference type="CDD" id="cd01647">
    <property type="entry name" value="RT_LTR"/>
    <property type="match status" value="1"/>
</dbReference>
<dbReference type="PANTHER" id="PTHR37984">
    <property type="entry name" value="PROTEIN CBG26694"/>
    <property type="match status" value="1"/>
</dbReference>
<dbReference type="Gene3D" id="3.30.70.270">
    <property type="match status" value="2"/>
</dbReference>
<dbReference type="InterPro" id="IPR043502">
    <property type="entry name" value="DNA/RNA_pol_sf"/>
</dbReference>
<dbReference type="SUPFAM" id="SSF56672">
    <property type="entry name" value="DNA/RNA polymerases"/>
    <property type="match status" value="1"/>
</dbReference>